<dbReference type="InterPro" id="IPR012347">
    <property type="entry name" value="Ferritin-like"/>
</dbReference>
<proteinExistence type="predicted"/>
<gene>
    <name evidence="1" type="ORF">DWB78_18035</name>
    <name evidence="2" type="ORF">SAMN05216278_3749</name>
</gene>
<dbReference type="SUPFAM" id="SSF47240">
    <property type="entry name" value="Ferritin-like"/>
    <property type="match status" value="1"/>
</dbReference>
<reference evidence="2" key="1">
    <citation type="submission" date="2016-10" db="EMBL/GenBank/DDBJ databases">
        <authorList>
            <person name="de Groot N.N."/>
        </authorList>
    </citation>
    <scope>NUCLEOTIDE SEQUENCE [LARGE SCALE GENOMIC DNA]</scope>
    <source>
        <strain evidence="2">CGMCC 1.12397</strain>
    </source>
</reference>
<sequence>MNIEDAGDLFFYELKGAYYIETKVAEELAELADQANIETLDEQADESFREDVHDAFRTHHDQTETHVGRLEEVFDALDRQPETHEIRAVDEIFAEKEQFNNVVLNDAARPLYYLDVGAKVEQLEVQCYDSLLQLAEALDLDDGVVDTLAANREEDEEARRRMTELAEGDGADEVLAHLVDETTVV</sequence>
<dbReference type="Gene3D" id="1.20.1260.10">
    <property type="match status" value="1"/>
</dbReference>
<dbReference type="Proteomes" id="UP000255421">
    <property type="component" value="Unassembled WGS sequence"/>
</dbReference>
<keyword evidence="4" id="KW-1185">Reference proteome</keyword>
<dbReference type="InterPro" id="IPR009078">
    <property type="entry name" value="Ferritin-like_SF"/>
</dbReference>
<accession>A0A1H1GLF1</accession>
<dbReference type="InterPro" id="IPR010287">
    <property type="entry name" value="DUF892_YciF-like"/>
</dbReference>
<dbReference type="EMBL" id="FNKQ01000006">
    <property type="protein sequence ID" value="SDR14010.1"/>
    <property type="molecule type" value="Genomic_DNA"/>
</dbReference>
<reference evidence="1 4" key="3">
    <citation type="submission" date="2018-07" db="EMBL/GenBank/DDBJ databases">
        <title>Genome sequence of extremly halophilic archaeon Halopelagius longus strain BC12-B1.</title>
        <authorList>
            <person name="Zhang X."/>
        </authorList>
    </citation>
    <scope>NUCLEOTIDE SEQUENCE [LARGE SCALE GENOMIC DNA]</scope>
    <source>
        <strain evidence="1 4">BC12-B1</strain>
    </source>
</reference>
<evidence type="ECO:0000313" key="4">
    <source>
        <dbReference type="Proteomes" id="UP000255421"/>
    </source>
</evidence>
<evidence type="ECO:0000313" key="2">
    <source>
        <dbReference type="EMBL" id="SDR14010.1"/>
    </source>
</evidence>
<protein>
    <submittedName>
        <fullName evidence="1">DUF892 family protein</fullName>
    </submittedName>
    <submittedName>
        <fullName evidence="2">Ferritin-like metal-binding protein YciE</fullName>
    </submittedName>
</protein>
<dbReference type="OrthoDB" id="346437at2157"/>
<dbReference type="InterPro" id="IPR047114">
    <property type="entry name" value="YciF"/>
</dbReference>
<name>A0A1H1GLF1_9EURY</name>
<reference evidence="3" key="2">
    <citation type="submission" date="2016-10" db="EMBL/GenBank/DDBJ databases">
        <authorList>
            <person name="Varghese N."/>
            <person name="Submissions S."/>
        </authorList>
    </citation>
    <scope>NUCLEOTIDE SEQUENCE [LARGE SCALE GENOMIC DNA]</scope>
    <source>
        <strain evidence="3">CGMCC 1.12397</strain>
    </source>
</reference>
<evidence type="ECO:0000313" key="1">
    <source>
        <dbReference type="EMBL" id="RDI69671.1"/>
    </source>
</evidence>
<evidence type="ECO:0000313" key="3">
    <source>
        <dbReference type="Proteomes" id="UP000199289"/>
    </source>
</evidence>
<dbReference type="Proteomes" id="UP000199289">
    <property type="component" value="Unassembled WGS sequence"/>
</dbReference>
<dbReference type="AlphaFoldDB" id="A0A1H1GLF1"/>
<dbReference type="PANTHER" id="PTHR30565">
    <property type="entry name" value="PROTEIN YCIF"/>
    <property type="match status" value="1"/>
</dbReference>
<dbReference type="Pfam" id="PF05974">
    <property type="entry name" value="DUF892"/>
    <property type="match status" value="1"/>
</dbReference>
<organism evidence="2 3">
    <name type="scientific">Halopelagius longus</name>
    <dbReference type="NCBI Taxonomy" id="1236180"/>
    <lineage>
        <taxon>Archaea</taxon>
        <taxon>Methanobacteriati</taxon>
        <taxon>Methanobacteriota</taxon>
        <taxon>Stenosarchaea group</taxon>
        <taxon>Halobacteria</taxon>
        <taxon>Halobacteriales</taxon>
        <taxon>Haloferacaceae</taxon>
    </lineage>
</organism>
<dbReference type="PANTHER" id="PTHR30565:SF9">
    <property type="entry name" value="PROTEIN YCIF"/>
    <property type="match status" value="1"/>
</dbReference>
<dbReference type="RefSeq" id="WP_092539228.1">
    <property type="nucleotide sequence ID" value="NZ_FNKQ01000006.1"/>
</dbReference>
<dbReference type="EMBL" id="QQST01000004">
    <property type="protein sequence ID" value="RDI69671.1"/>
    <property type="molecule type" value="Genomic_DNA"/>
</dbReference>